<organism evidence="1 2">
    <name type="scientific">Prunus armeniaca</name>
    <name type="common">Apricot</name>
    <name type="synonym">Armeniaca vulgaris</name>
    <dbReference type="NCBI Taxonomy" id="36596"/>
    <lineage>
        <taxon>Eukaryota</taxon>
        <taxon>Viridiplantae</taxon>
        <taxon>Streptophyta</taxon>
        <taxon>Embryophyta</taxon>
        <taxon>Tracheophyta</taxon>
        <taxon>Spermatophyta</taxon>
        <taxon>Magnoliopsida</taxon>
        <taxon>eudicotyledons</taxon>
        <taxon>Gunneridae</taxon>
        <taxon>Pentapetalae</taxon>
        <taxon>rosids</taxon>
        <taxon>fabids</taxon>
        <taxon>Rosales</taxon>
        <taxon>Rosaceae</taxon>
        <taxon>Amygdaloideae</taxon>
        <taxon>Amygdaleae</taxon>
        <taxon>Prunus</taxon>
    </lineage>
</organism>
<reference evidence="2" key="1">
    <citation type="journal article" date="2020" name="Genome Biol.">
        <title>Gamete binning: chromosome-level and haplotype-resolved genome assembly enabled by high-throughput single-cell sequencing of gamete genomes.</title>
        <authorList>
            <person name="Campoy J.A."/>
            <person name="Sun H."/>
            <person name="Goel M."/>
            <person name="Jiao W.-B."/>
            <person name="Folz-Donahue K."/>
            <person name="Wang N."/>
            <person name="Rubio M."/>
            <person name="Liu C."/>
            <person name="Kukat C."/>
            <person name="Ruiz D."/>
            <person name="Huettel B."/>
            <person name="Schneeberger K."/>
        </authorList>
    </citation>
    <scope>NUCLEOTIDE SEQUENCE [LARGE SCALE GENOMIC DNA]</scope>
    <source>
        <strain evidence="2">cv. Rojo Pasion</strain>
    </source>
</reference>
<dbReference type="AlphaFoldDB" id="A0A6J5W7Q6"/>
<gene>
    <name evidence="1" type="ORF">ORAREDHAP_LOCUS7115</name>
</gene>
<proteinExistence type="predicted"/>
<dbReference type="EMBL" id="CAEKKB010000001">
    <property type="protein sequence ID" value="CAB4295674.1"/>
    <property type="molecule type" value="Genomic_DNA"/>
</dbReference>
<sequence>MESSSLIGPRDSAAAPLGSIIPSRQHATSSTRRLFLPSNLGWLHKWVAMARRVWGRWAGKEGME</sequence>
<name>A0A6J5W7Q6_PRUAR</name>
<dbReference type="Proteomes" id="UP000507245">
    <property type="component" value="Unassembled WGS sequence"/>
</dbReference>
<evidence type="ECO:0000313" key="1">
    <source>
        <dbReference type="EMBL" id="CAB4295674.1"/>
    </source>
</evidence>
<keyword evidence="2" id="KW-1185">Reference proteome</keyword>
<accession>A0A6J5W7Q6</accession>
<evidence type="ECO:0000313" key="2">
    <source>
        <dbReference type="Proteomes" id="UP000507245"/>
    </source>
</evidence>
<protein>
    <submittedName>
        <fullName evidence="1">Uncharacterized protein</fullName>
    </submittedName>
</protein>